<gene>
    <name evidence="1" type="ORF">KC01_LOCUS24674</name>
</gene>
<dbReference type="Proteomes" id="UP001497482">
    <property type="component" value="Chromosome 20"/>
</dbReference>
<proteinExistence type="predicted"/>
<sequence length="91" mass="9140">MVCSRRSSSTVHLSPLICSGGPGEAPVSWDHSATGITRVPGPCGVRGAELAVCGGQSSPCVGDRARRVWGTELAVCGGQSSQTAQVTEATG</sequence>
<accession>A0AAV2L6T0</accession>
<organism evidence="1 2">
    <name type="scientific">Knipowitschia caucasica</name>
    <name type="common">Caucasian dwarf goby</name>
    <name type="synonym">Pomatoschistus caucasicus</name>
    <dbReference type="NCBI Taxonomy" id="637954"/>
    <lineage>
        <taxon>Eukaryota</taxon>
        <taxon>Metazoa</taxon>
        <taxon>Chordata</taxon>
        <taxon>Craniata</taxon>
        <taxon>Vertebrata</taxon>
        <taxon>Euteleostomi</taxon>
        <taxon>Actinopterygii</taxon>
        <taxon>Neopterygii</taxon>
        <taxon>Teleostei</taxon>
        <taxon>Neoteleostei</taxon>
        <taxon>Acanthomorphata</taxon>
        <taxon>Gobiaria</taxon>
        <taxon>Gobiiformes</taxon>
        <taxon>Gobioidei</taxon>
        <taxon>Gobiidae</taxon>
        <taxon>Gobiinae</taxon>
        <taxon>Knipowitschia</taxon>
    </lineage>
</organism>
<protein>
    <submittedName>
        <fullName evidence="1">Uncharacterized protein</fullName>
    </submittedName>
</protein>
<reference evidence="1 2" key="1">
    <citation type="submission" date="2024-04" db="EMBL/GenBank/DDBJ databases">
        <authorList>
            <person name="Waldvogel A.-M."/>
            <person name="Schoenle A."/>
        </authorList>
    </citation>
    <scope>NUCLEOTIDE SEQUENCE [LARGE SCALE GENOMIC DNA]</scope>
</reference>
<name>A0AAV2L6T0_KNICA</name>
<keyword evidence="2" id="KW-1185">Reference proteome</keyword>
<dbReference type="AlphaFoldDB" id="A0AAV2L6T0"/>
<evidence type="ECO:0000313" key="2">
    <source>
        <dbReference type="Proteomes" id="UP001497482"/>
    </source>
</evidence>
<dbReference type="EMBL" id="OZ035842">
    <property type="protein sequence ID" value="CAL1595950.1"/>
    <property type="molecule type" value="Genomic_DNA"/>
</dbReference>
<evidence type="ECO:0000313" key="1">
    <source>
        <dbReference type="EMBL" id="CAL1595950.1"/>
    </source>
</evidence>